<dbReference type="Pfam" id="PF07508">
    <property type="entry name" value="Recombinase"/>
    <property type="match status" value="1"/>
</dbReference>
<keyword evidence="4" id="KW-1185">Reference proteome</keyword>
<dbReference type="Gene3D" id="3.90.1750.20">
    <property type="entry name" value="Putative Large Serine Recombinase, Chain B, Domain 2"/>
    <property type="match status" value="1"/>
</dbReference>
<name>A0A5N6AF23_9ACTN</name>
<dbReference type="PANTHER" id="PTHR30461">
    <property type="entry name" value="DNA-INVERTASE FROM LAMBDOID PROPHAGE"/>
    <property type="match status" value="1"/>
</dbReference>
<proteinExistence type="predicted"/>
<dbReference type="PROSITE" id="PS51737">
    <property type="entry name" value="RECOMBINASE_DNA_BIND"/>
    <property type="match status" value="1"/>
</dbReference>
<evidence type="ECO:0000259" key="2">
    <source>
        <dbReference type="PROSITE" id="PS51737"/>
    </source>
</evidence>
<dbReference type="GO" id="GO:0000150">
    <property type="term" value="F:DNA strand exchange activity"/>
    <property type="evidence" value="ECO:0007669"/>
    <property type="project" value="InterPro"/>
</dbReference>
<dbReference type="InterPro" id="IPR025827">
    <property type="entry name" value="Zn_ribbon_recom_dom"/>
</dbReference>
<sequence>MEAGGEVGGLGVVGAFEAVGEVGQQRGRAGPGARVAGDPGLLVGGGDGAVEAGAFAGGELGAEEHADDGVKEQRPPHQRVAGRGAPAVSEALIGSQGQIVAEFFDSGQSRSIPWARRPRAAALLDALRDPHRGFDAVVIGEPQRAFYGNQFGLTFPLFTHYGVPLWVPEVGGPIDPESEAHDMVMSVFGGMSKGERTRIKIRVRTAMSAQTKLEGRFLGGRPPYGYRLADAGPHPNPTKAADGRRLHRLEPDPDTAWVVQRIYLHYSAGRGLYAIAEALTRAGIPCPSAHDRARNRHRSGVAWSKGAVRVILTNPRYTGHQVWNKQRKDEVLLDVNNVALGHETKLRWNDKDTWVWSANVVHEPLIDMETFQAVQQMLAGKGASRKHRERQTTRHPYVFRGLLHCGICNRRMQGQQSKQRLYYRCRFPNEYSLANTIDHPRNVYLNEADLLPRLDAWLAGAFAPDRLADTIERMQAAQPDITPAAGAEDHAQVIAECDAKLARYREALEAGTDPKLVAAWTAEVQARRAEAAARSRKVSAQRRMTREEIHSMIKPLGSISETLATADPEAKADVYRSLGLTLTYQPEKQLVRAEACLDPHELGIKSVSEGGLEPPRP</sequence>
<protein>
    <submittedName>
        <fullName evidence="3">Recombinase family protein</fullName>
    </submittedName>
</protein>
<dbReference type="SUPFAM" id="SSF53041">
    <property type="entry name" value="Resolvase-like"/>
    <property type="match status" value="1"/>
</dbReference>
<dbReference type="InterPro" id="IPR050639">
    <property type="entry name" value="SSR_resolvase"/>
</dbReference>
<dbReference type="OrthoDB" id="3372479at2"/>
<evidence type="ECO:0000256" key="1">
    <source>
        <dbReference type="SAM" id="MobiDB-lite"/>
    </source>
</evidence>
<feature type="compositionally biased region" description="Basic and acidic residues" evidence="1">
    <location>
        <begin position="64"/>
        <end position="75"/>
    </location>
</feature>
<dbReference type="InterPro" id="IPR011109">
    <property type="entry name" value="DNA_bind_recombinase_dom"/>
</dbReference>
<dbReference type="Proteomes" id="UP000314251">
    <property type="component" value="Unassembled WGS sequence"/>
</dbReference>
<gene>
    <name evidence="3" type="ORF">FH607_011555</name>
</gene>
<dbReference type="InterPro" id="IPR038109">
    <property type="entry name" value="DNA_bind_recomb_sf"/>
</dbReference>
<dbReference type="InterPro" id="IPR036162">
    <property type="entry name" value="Resolvase-like_N_sf"/>
</dbReference>
<accession>A0A5N6AF23</accession>
<organism evidence="3 4">
    <name type="scientific">Streptomyces mimosae</name>
    <dbReference type="NCBI Taxonomy" id="2586635"/>
    <lineage>
        <taxon>Bacteria</taxon>
        <taxon>Bacillati</taxon>
        <taxon>Actinomycetota</taxon>
        <taxon>Actinomycetes</taxon>
        <taxon>Kitasatosporales</taxon>
        <taxon>Streptomycetaceae</taxon>
        <taxon>Streptomyces</taxon>
    </lineage>
</organism>
<evidence type="ECO:0000313" key="4">
    <source>
        <dbReference type="Proteomes" id="UP000314251"/>
    </source>
</evidence>
<evidence type="ECO:0000313" key="3">
    <source>
        <dbReference type="EMBL" id="KAB8166449.1"/>
    </source>
</evidence>
<feature type="domain" description="Recombinase" evidence="2">
    <location>
        <begin position="223"/>
        <end position="384"/>
    </location>
</feature>
<feature type="region of interest" description="Disordered" evidence="1">
    <location>
        <begin position="64"/>
        <end position="84"/>
    </location>
</feature>
<dbReference type="AlphaFoldDB" id="A0A5N6AF23"/>
<dbReference type="PANTHER" id="PTHR30461:SF23">
    <property type="entry name" value="DNA RECOMBINASE-RELATED"/>
    <property type="match status" value="1"/>
</dbReference>
<dbReference type="Pfam" id="PF13408">
    <property type="entry name" value="Zn_ribbon_recom"/>
    <property type="match status" value="1"/>
</dbReference>
<reference evidence="3" key="1">
    <citation type="submission" date="2019-10" db="EMBL/GenBank/DDBJ databases">
        <title>Nonomuraea sp. nov., isolated from Phyllanthus amarus.</title>
        <authorList>
            <person name="Klykleung N."/>
            <person name="Tanasupawat S."/>
        </authorList>
    </citation>
    <scope>NUCLEOTIDE SEQUENCE [LARGE SCALE GENOMIC DNA]</scope>
    <source>
        <strain evidence="3">3MP-10</strain>
    </source>
</reference>
<dbReference type="GO" id="GO:0003677">
    <property type="term" value="F:DNA binding"/>
    <property type="evidence" value="ECO:0007669"/>
    <property type="project" value="InterPro"/>
</dbReference>
<comment type="caution">
    <text evidence="3">The sequence shown here is derived from an EMBL/GenBank/DDBJ whole genome shotgun (WGS) entry which is preliminary data.</text>
</comment>
<dbReference type="EMBL" id="VDLY02000006">
    <property type="protein sequence ID" value="KAB8166449.1"/>
    <property type="molecule type" value="Genomic_DNA"/>
</dbReference>